<dbReference type="Pfam" id="PF00733">
    <property type="entry name" value="Asn_synthase"/>
    <property type="match status" value="1"/>
</dbReference>
<dbReference type="GO" id="GO:0016783">
    <property type="term" value="F:sulfurtransferase activity"/>
    <property type="evidence" value="ECO:0007669"/>
    <property type="project" value="InterPro"/>
</dbReference>
<organism evidence="2">
    <name type="scientific">marine sediment metagenome</name>
    <dbReference type="NCBI Taxonomy" id="412755"/>
    <lineage>
        <taxon>unclassified sequences</taxon>
        <taxon>metagenomes</taxon>
        <taxon>ecological metagenomes</taxon>
    </lineage>
</organism>
<reference evidence="2" key="1">
    <citation type="journal article" date="2014" name="Front. Microbiol.">
        <title>High frequency of phylogenetically diverse reductive dehalogenase-homologous genes in deep subseafloor sedimentary metagenomes.</title>
        <authorList>
            <person name="Kawai M."/>
            <person name="Futagami T."/>
            <person name="Toyoda A."/>
            <person name="Takaki Y."/>
            <person name="Nishi S."/>
            <person name="Hori S."/>
            <person name="Arai W."/>
            <person name="Tsubouchi T."/>
            <person name="Morono Y."/>
            <person name="Uchiyama I."/>
            <person name="Ito T."/>
            <person name="Fujiyama A."/>
            <person name="Inagaki F."/>
            <person name="Takami H."/>
        </authorList>
    </citation>
    <scope>NUCLEOTIDE SEQUENCE</scope>
    <source>
        <strain evidence="2">Expedition CK06-06</strain>
    </source>
</reference>
<dbReference type="InterPro" id="IPR005232">
    <property type="entry name" value="LarE"/>
</dbReference>
<name>X0TV68_9ZZZZ</name>
<dbReference type="SUPFAM" id="SSF52402">
    <property type="entry name" value="Adenine nucleotide alpha hydrolases-like"/>
    <property type="match status" value="1"/>
</dbReference>
<dbReference type="InterPro" id="IPR014729">
    <property type="entry name" value="Rossmann-like_a/b/a_fold"/>
</dbReference>
<dbReference type="CDD" id="cd01990">
    <property type="entry name" value="LarE-like"/>
    <property type="match status" value="1"/>
</dbReference>
<dbReference type="InterPro" id="IPR052188">
    <property type="entry name" value="Ni-pincer_cofactor_biosynth"/>
</dbReference>
<sequence>MRGVMRSKATADGTPEASALDEKSAKLHAVIEEMGSVLVAFSGGVDSTFLAFVAREVLGERALAVTASSETFPSTEREEAVRLAGELGLRHRVIETSELDIPEFAHNPPDRCYHCKRELFGRLKEIAAAEGLACVADGTNAADPADYRPGGRAREELGVRSPLLEAGLGKEDIRALSRRSGLRTWDKPAYACLASRFPYGDEITRERLGRVDEAERLLRGLGFRLVRVRHHGQVARIEVASRDLERLLERRAEVVEGLKRAGFTYVAVDLEGYRTGAMNEALGLSPRDDSREGADP</sequence>
<evidence type="ECO:0000313" key="2">
    <source>
        <dbReference type="EMBL" id="GAF91096.1"/>
    </source>
</evidence>
<protein>
    <recommendedName>
        <fullName evidence="1">Asparagine synthetase domain-containing protein</fullName>
    </recommendedName>
</protein>
<accession>X0TV68</accession>
<proteinExistence type="predicted"/>
<feature type="domain" description="Asparagine synthetase" evidence="1">
    <location>
        <begin position="36"/>
        <end position="102"/>
    </location>
</feature>
<dbReference type="GO" id="GO:0004066">
    <property type="term" value="F:asparagine synthase (glutamine-hydrolyzing) activity"/>
    <property type="evidence" value="ECO:0007669"/>
    <property type="project" value="InterPro"/>
</dbReference>
<dbReference type="NCBIfam" id="TIGR00268">
    <property type="entry name" value="ATP-dependent sacrificial sulfur transferase LarE"/>
    <property type="match status" value="1"/>
</dbReference>
<dbReference type="AlphaFoldDB" id="X0TV68"/>
<dbReference type="GO" id="GO:0006529">
    <property type="term" value="P:asparagine biosynthetic process"/>
    <property type="evidence" value="ECO:0007669"/>
    <property type="project" value="InterPro"/>
</dbReference>
<comment type="caution">
    <text evidence="2">The sequence shown here is derived from an EMBL/GenBank/DDBJ whole genome shotgun (WGS) entry which is preliminary data.</text>
</comment>
<dbReference type="PANTHER" id="PTHR43169">
    <property type="entry name" value="EXSB FAMILY PROTEIN"/>
    <property type="match status" value="1"/>
</dbReference>
<dbReference type="PIRSF" id="PIRSF006661">
    <property type="entry name" value="PP-lp_UCP006661"/>
    <property type="match status" value="1"/>
</dbReference>
<dbReference type="EMBL" id="BARS01010218">
    <property type="protein sequence ID" value="GAF91096.1"/>
    <property type="molecule type" value="Genomic_DNA"/>
</dbReference>
<evidence type="ECO:0000259" key="1">
    <source>
        <dbReference type="Pfam" id="PF00733"/>
    </source>
</evidence>
<dbReference type="Gene3D" id="3.40.50.620">
    <property type="entry name" value="HUPs"/>
    <property type="match status" value="1"/>
</dbReference>
<dbReference type="PANTHER" id="PTHR43169:SF2">
    <property type="entry name" value="NAD_GMP SYNTHASE DOMAIN-CONTAINING PROTEIN"/>
    <property type="match status" value="1"/>
</dbReference>
<dbReference type="InterPro" id="IPR001962">
    <property type="entry name" value="Asn_synthase"/>
</dbReference>
<gene>
    <name evidence="2" type="ORF">S01H1_19002</name>
</gene>